<evidence type="ECO:0000256" key="1">
    <source>
        <dbReference type="ARBA" id="ARBA00023015"/>
    </source>
</evidence>
<dbReference type="InterPro" id="IPR036271">
    <property type="entry name" value="Tet_transcr_reg_TetR-rel_C_sf"/>
</dbReference>
<dbReference type="OrthoDB" id="9811084at2"/>
<evidence type="ECO:0000313" key="7">
    <source>
        <dbReference type="Proteomes" id="UP000030021"/>
    </source>
</evidence>
<comment type="caution">
    <text evidence="6">The sequence shown here is derived from an EMBL/GenBank/DDBJ whole genome shotgun (WGS) entry which is preliminary data.</text>
</comment>
<sequence length="202" mass="22922">MARPRDQNTHMSHREKLLDVGERAFRSTSFSESGINEILSESGVPKGSFYHHFPSKEAFGIAVADRYNERQIEAARLCLEDPSLPHIDRLRRFFEQARSEMASRKFQQGCLMCNLATELADERPAFQAALDAHWSGMTAVLAECLENIDLSDIGLQHLTPAQAADWLMNAWSGALTRMKVRGNDEPLALFMQTVFKTKERHQ</sequence>
<dbReference type="PATRIC" id="fig|1288298.3.peg.2210"/>
<dbReference type="PANTHER" id="PTHR47506:SF6">
    <property type="entry name" value="HTH-TYPE TRANSCRIPTIONAL REPRESSOR NEMR"/>
    <property type="match status" value="1"/>
</dbReference>
<dbReference type="EMBL" id="AONH01000013">
    <property type="protein sequence ID" value="KGM87465.1"/>
    <property type="molecule type" value="Genomic_DNA"/>
</dbReference>
<feature type="domain" description="HTH tetR-type" evidence="5">
    <location>
        <begin position="11"/>
        <end position="71"/>
    </location>
</feature>
<protein>
    <submittedName>
        <fullName evidence="6">Transcriptional regulator, TetR family</fullName>
    </submittedName>
</protein>
<keyword evidence="3" id="KW-0804">Transcription</keyword>
<evidence type="ECO:0000256" key="4">
    <source>
        <dbReference type="PROSITE-ProRule" id="PRU00335"/>
    </source>
</evidence>
<dbReference type="InterPro" id="IPR011075">
    <property type="entry name" value="TetR_C"/>
</dbReference>
<evidence type="ECO:0000256" key="2">
    <source>
        <dbReference type="ARBA" id="ARBA00023125"/>
    </source>
</evidence>
<dbReference type="PROSITE" id="PS50977">
    <property type="entry name" value="HTH_TETR_2"/>
    <property type="match status" value="1"/>
</dbReference>
<name>A0A0A0HJW1_9RHOB</name>
<accession>A0A0A0HJW1</accession>
<organism evidence="6 7">
    <name type="scientific">Roseovarius mucosus DSM 17069</name>
    <dbReference type="NCBI Taxonomy" id="1288298"/>
    <lineage>
        <taxon>Bacteria</taxon>
        <taxon>Pseudomonadati</taxon>
        <taxon>Pseudomonadota</taxon>
        <taxon>Alphaproteobacteria</taxon>
        <taxon>Rhodobacterales</taxon>
        <taxon>Roseobacteraceae</taxon>
        <taxon>Roseovarius</taxon>
    </lineage>
</organism>
<dbReference type="eggNOG" id="COG1309">
    <property type="taxonomic scope" value="Bacteria"/>
</dbReference>
<dbReference type="SUPFAM" id="SSF46689">
    <property type="entry name" value="Homeodomain-like"/>
    <property type="match status" value="1"/>
</dbReference>
<dbReference type="RefSeq" id="WP_037273212.1">
    <property type="nucleotide sequence ID" value="NZ_KN293980.1"/>
</dbReference>
<evidence type="ECO:0000259" key="5">
    <source>
        <dbReference type="PROSITE" id="PS50977"/>
    </source>
</evidence>
<dbReference type="Pfam" id="PF00440">
    <property type="entry name" value="TetR_N"/>
    <property type="match status" value="1"/>
</dbReference>
<gene>
    <name evidence="6" type="ORF">rosmuc_02199</name>
</gene>
<dbReference type="HOGENOM" id="CLU_069356_28_1_5"/>
<dbReference type="GO" id="GO:0003677">
    <property type="term" value="F:DNA binding"/>
    <property type="evidence" value="ECO:0007669"/>
    <property type="project" value="UniProtKB-UniRule"/>
</dbReference>
<dbReference type="InterPro" id="IPR001647">
    <property type="entry name" value="HTH_TetR"/>
</dbReference>
<dbReference type="Pfam" id="PF16925">
    <property type="entry name" value="TetR_C_13"/>
    <property type="match status" value="1"/>
</dbReference>
<dbReference type="AlphaFoldDB" id="A0A0A0HJW1"/>
<evidence type="ECO:0000313" key="6">
    <source>
        <dbReference type="EMBL" id="KGM87465.1"/>
    </source>
</evidence>
<dbReference type="Gene3D" id="1.10.357.10">
    <property type="entry name" value="Tetracycline Repressor, domain 2"/>
    <property type="match status" value="1"/>
</dbReference>
<dbReference type="Proteomes" id="UP000030021">
    <property type="component" value="Unassembled WGS sequence"/>
</dbReference>
<dbReference type="SUPFAM" id="SSF48498">
    <property type="entry name" value="Tetracyclin repressor-like, C-terminal domain"/>
    <property type="match status" value="1"/>
</dbReference>
<keyword evidence="2 4" id="KW-0238">DNA-binding</keyword>
<keyword evidence="1" id="KW-0805">Transcription regulation</keyword>
<reference evidence="6 7" key="1">
    <citation type="submission" date="2013-01" db="EMBL/GenBank/DDBJ databases">
        <authorList>
            <person name="Fiebig A."/>
            <person name="Goeker M."/>
            <person name="Klenk H.-P.P."/>
        </authorList>
    </citation>
    <scope>NUCLEOTIDE SEQUENCE [LARGE SCALE GENOMIC DNA]</scope>
    <source>
        <strain evidence="6 7">DSM 17069</strain>
    </source>
</reference>
<dbReference type="InterPro" id="IPR009057">
    <property type="entry name" value="Homeodomain-like_sf"/>
</dbReference>
<proteinExistence type="predicted"/>
<evidence type="ECO:0000256" key="3">
    <source>
        <dbReference type="ARBA" id="ARBA00023163"/>
    </source>
</evidence>
<dbReference type="PANTHER" id="PTHR47506">
    <property type="entry name" value="TRANSCRIPTIONAL REGULATORY PROTEIN"/>
    <property type="match status" value="1"/>
</dbReference>
<feature type="DNA-binding region" description="H-T-H motif" evidence="4">
    <location>
        <begin position="34"/>
        <end position="53"/>
    </location>
</feature>